<evidence type="ECO:0000313" key="3">
    <source>
        <dbReference type="Proteomes" id="UP000765509"/>
    </source>
</evidence>
<comment type="caution">
    <text evidence="2">The sequence shown here is derived from an EMBL/GenBank/DDBJ whole genome shotgun (WGS) entry which is preliminary data.</text>
</comment>
<proteinExistence type="predicted"/>
<organism evidence="2 3">
    <name type="scientific">Austropuccinia psidii MF-1</name>
    <dbReference type="NCBI Taxonomy" id="1389203"/>
    <lineage>
        <taxon>Eukaryota</taxon>
        <taxon>Fungi</taxon>
        <taxon>Dikarya</taxon>
        <taxon>Basidiomycota</taxon>
        <taxon>Pucciniomycotina</taxon>
        <taxon>Pucciniomycetes</taxon>
        <taxon>Pucciniales</taxon>
        <taxon>Sphaerophragmiaceae</taxon>
        <taxon>Austropuccinia</taxon>
    </lineage>
</organism>
<feature type="region of interest" description="Disordered" evidence="1">
    <location>
        <begin position="1"/>
        <end position="22"/>
    </location>
</feature>
<protein>
    <submittedName>
        <fullName evidence="2">Uncharacterized protein</fullName>
    </submittedName>
</protein>
<dbReference type="AlphaFoldDB" id="A0A9Q3E4C5"/>
<gene>
    <name evidence="2" type="ORF">O181_051813</name>
</gene>
<feature type="compositionally biased region" description="Polar residues" evidence="1">
    <location>
        <begin position="1"/>
        <end position="20"/>
    </location>
</feature>
<keyword evidence="3" id="KW-1185">Reference proteome</keyword>
<reference evidence="2" key="1">
    <citation type="submission" date="2021-03" db="EMBL/GenBank/DDBJ databases">
        <title>Draft genome sequence of rust myrtle Austropuccinia psidii MF-1, a brazilian biotype.</title>
        <authorList>
            <person name="Quecine M.C."/>
            <person name="Pachon D.M.R."/>
            <person name="Bonatelli M.L."/>
            <person name="Correr F.H."/>
            <person name="Franceschini L.M."/>
            <person name="Leite T.F."/>
            <person name="Margarido G.R.A."/>
            <person name="Almeida C.A."/>
            <person name="Ferrarezi J.A."/>
            <person name="Labate C.A."/>
        </authorList>
    </citation>
    <scope>NUCLEOTIDE SEQUENCE</scope>
    <source>
        <strain evidence="2">MF-1</strain>
    </source>
</reference>
<dbReference type="Proteomes" id="UP000765509">
    <property type="component" value="Unassembled WGS sequence"/>
</dbReference>
<sequence>MTQTPENSAHFNELQTSAPESGNEIYDLVSSHELGIEVESLAHENNQDPPVLPECRHTFILNIFNISKPDSFFIAFIQAQPPISQKSNFKTYAKEKTVEPCASTEEAGKIRNIQWRG</sequence>
<evidence type="ECO:0000256" key="1">
    <source>
        <dbReference type="SAM" id="MobiDB-lite"/>
    </source>
</evidence>
<evidence type="ECO:0000313" key="2">
    <source>
        <dbReference type="EMBL" id="MBW0512098.1"/>
    </source>
</evidence>
<name>A0A9Q3E4C5_9BASI</name>
<accession>A0A9Q3E4C5</accession>
<dbReference type="EMBL" id="AVOT02022593">
    <property type="protein sequence ID" value="MBW0512098.1"/>
    <property type="molecule type" value="Genomic_DNA"/>
</dbReference>